<dbReference type="Pfam" id="PF00005">
    <property type="entry name" value="ABC_tran"/>
    <property type="match status" value="1"/>
</dbReference>
<evidence type="ECO:0000313" key="9">
    <source>
        <dbReference type="Proteomes" id="UP000282818"/>
    </source>
</evidence>
<keyword evidence="3" id="KW-0547">Nucleotide-binding</keyword>
<evidence type="ECO:0000256" key="1">
    <source>
        <dbReference type="ARBA" id="ARBA00005417"/>
    </source>
</evidence>
<sequence length="258" mass="27695">MTLTLSQLSAALGKQTVLHDVSIACTKPELIGLIGPNGAGKSTLMRAIAGLQPFSGAMQLNGRPSTAYRADELAKLLAFLPQERIVHWPLIAYDVVMLGRMPHQSGFGKASAHDHEVVKAAMHTMEVASFAERPFDQLSGGEQARLLIARLLAQEPDIIIADEPVNGLDPAHQIGLMRTFQALVAQGKTVITSLHDLSLASYWCDRIIVLKEGQLIADGSPTDVLTAARIRGVYGVETAHLTLPQGSLVVPTDLADRK</sequence>
<feature type="domain" description="ABC transporter" evidence="7">
    <location>
        <begin position="3"/>
        <end position="237"/>
    </location>
</feature>
<evidence type="ECO:0000256" key="2">
    <source>
        <dbReference type="ARBA" id="ARBA00022448"/>
    </source>
</evidence>
<protein>
    <submittedName>
        <fullName evidence="8">ABC transporter ATP-binding protein</fullName>
    </submittedName>
</protein>
<comment type="function">
    <text evidence="6">Part of the ABC transporter complex HmuTUV involved in hemin import. Responsible for energy coupling to the transport system.</text>
</comment>
<evidence type="ECO:0000256" key="5">
    <source>
        <dbReference type="ARBA" id="ARBA00022967"/>
    </source>
</evidence>
<keyword evidence="2" id="KW-0813">Transport</keyword>
<dbReference type="Proteomes" id="UP000282818">
    <property type="component" value="Unassembled WGS sequence"/>
</dbReference>
<dbReference type="PANTHER" id="PTHR42794">
    <property type="entry name" value="HEMIN IMPORT ATP-BINDING PROTEIN HMUV"/>
    <property type="match status" value="1"/>
</dbReference>
<accession>A0A437Q472</accession>
<organism evidence="8 9">
    <name type="scientific">Neptunomonas marina</name>
    <dbReference type="NCBI Taxonomy" id="1815562"/>
    <lineage>
        <taxon>Bacteria</taxon>
        <taxon>Pseudomonadati</taxon>
        <taxon>Pseudomonadota</taxon>
        <taxon>Gammaproteobacteria</taxon>
        <taxon>Oceanospirillales</taxon>
        <taxon>Oceanospirillaceae</taxon>
        <taxon>Neptunomonas</taxon>
    </lineage>
</organism>
<comment type="similarity">
    <text evidence="1">Belongs to the ABC transporter superfamily.</text>
</comment>
<evidence type="ECO:0000256" key="6">
    <source>
        <dbReference type="ARBA" id="ARBA00037066"/>
    </source>
</evidence>
<dbReference type="PANTHER" id="PTHR42794:SF1">
    <property type="entry name" value="HEMIN IMPORT ATP-BINDING PROTEIN HMUV"/>
    <property type="match status" value="1"/>
</dbReference>
<dbReference type="SUPFAM" id="SSF52540">
    <property type="entry name" value="P-loop containing nucleoside triphosphate hydrolases"/>
    <property type="match status" value="1"/>
</dbReference>
<dbReference type="InterPro" id="IPR017871">
    <property type="entry name" value="ABC_transporter-like_CS"/>
</dbReference>
<dbReference type="EMBL" id="SACQ01000011">
    <property type="protein sequence ID" value="RVU29328.1"/>
    <property type="molecule type" value="Genomic_DNA"/>
</dbReference>
<dbReference type="Gene3D" id="3.40.50.300">
    <property type="entry name" value="P-loop containing nucleotide triphosphate hydrolases"/>
    <property type="match status" value="1"/>
</dbReference>
<dbReference type="InterPro" id="IPR027417">
    <property type="entry name" value="P-loop_NTPase"/>
</dbReference>
<proteinExistence type="inferred from homology"/>
<dbReference type="InterPro" id="IPR003439">
    <property type="entry name" value="ABC_transporter-like_ATP-bd"/>
</dbReference>
<dbReference type="AlphaFoldDB" id="A0A437Q472"/>
<comment type="caution">
    <text evidence="8">The sequence shown here is derived from an EMBL/GenBank/DDBJ whole genome shotgun (WGS) entry which is preliminary data.</text>
</comment>
<keyword evidence="9" id="KW-1185">Reference proteome</keyword>
<dbReference type="RefSeq" id="WP_127695971.1">
    <property type="nucleotide sequence ID" value="NZ_SACQ01000011.1"/>
</dbReference>
<evidence type="ECO:0000259" key="7">
    <source>
        <dbReference type="PROSITE" id="PS50893"/>
    </source>
</evidence>
<dbReference type="PROSITE" id="PS00211">
    <property type="entry name" value="ABC_TRANSPORTER_1"/>
    <property type="match status" value="1"/>
</dbReference>
<evidence type="ECO:0000256" key="3">
    <source>
        <dbReference type="ARBA" id="ARBA00022741"/>
    </source>
</evidence>
<evidence type="ECO:0000256" key="4">
    <source>
        <dbReference type="ARBA" id="ARBA00022840"/>
    </source>
</evidence>
<reference evidence="8 9" key="1">
    <citation type="submission" date="2019-01" db="EMBL/GenBank/DDBJ databases">
        <authorList>
            <person name="Chen W.-M."/>
        </authorList>
    </citation>
    <scope>NUCLEOTIDE SEQUENCE [LARGE SCALE GENOMIC DNA]</scope>
    <source>
        <strain evidence="8 9">HPM-16</strain>
    </source>
</reference>
<dbReference type="GO" id="GO:0005524">
    <property type="term" value="F:ATP binding"/>
    <property type="evidence" value="ECO:0007669"/>
    <property type="project" value="UniProtKB-KW"/>
</dbReference>
<evidence type="ECO:0000313" key="8">
    <source>
        <dbReference type="EMBL" id="RVU29328.1"/>
    </source>
</evidence>
<dbReference type="SMART" id="SM00382">
    <property type="entry name" value="AAA"/>
    <property type="match status" value="1"/>
</dbReference>
<keyword evidence="5" id="KW-1278">Translocase</keyword>
<dbReference type="InterPro" id="IPR003593">
    <property type="entry name" value="AAA+_ATPase"/>
</dbReference>
<dbReference type="FunFam" id="3.40.50.300:FF:000134">
    <property type="entry name" value="Iron-enterobactin ABC transporter ATP-binding protein"/>
    <property type="match status" value="1"/>
</dbReference>
<dbReference type="GO" id="GO:0016887">
    <property type="term" value="F:ATP hydrolysis activity"/>
    <property type="evidence" value="ECO:0007669"/>
    <property type="project" value="InterPro"/>
</dbReference>
<keyword evidence="4 8" id="KW-0067">ATP-binding</keyword>
<name>A0A437Q472_9GAMM</name>
<dbReference type="PROSITE" id="PS50893">
    <property type="entry name" value="ABC_TRANSPORTER_2"/>
    <property type="match status" value="1"/>
</dbReference>
<gene>
    <name evidence="8" type="ORF">EOE65_17040</name>
</gene>